<reference evidence="3" key="1">
    <citation type="journal article" date="2019" name="Int. J. Syst. Evol. Microbiol.">
        <title>The Global Catalogue of Microorganisms (GCM) 10K type strain sequencing project: providing services to taxonomists for standard genome sequencing and annotation.</title>
        <authorList>
            <consortium name="The Broad Institute Genomics Platform"/>
            <consortium name="The Broad Institute Genome Sequencing Center for Infectious Disease"/>
            <person name="Wu L."/>
            <person name="Ma J."/>
        </authorList>
    </citation>
    <scope>NUCLEOTIDE SEQUENCE [LARGE SCALE GENOMIC DNA]</scope>
    <source>
        <strain evidence="3">CGMCC 1.15407</strain>
    </source>
</reference>
<name>A0ABQ1UZM3_9BACT</name>
<evidence type="ECO:0000256" key="1">
    <source>
        <dbReference type="SAM" id="SignalP"/>
    </source>
</evidence>
<dbReference type="Proteomes" id="UP000647339">
    <property type="component" value="Unassembled WGS sequence"/>
</dbReference>
<evidence type="ECO:0000313" key="2">
    <source>
        <dbReference type="EMBL" id="GGF31412.1"/>
    </source>
</evidence>
<comment type="caution">
    <text evidence="2">The sequence shown here is derived from an EMBL/GenBank/DDBJ whole genome shotgun (WGS) entry which is preliminary data.</text>
</comment>
<keyword evidence="3" id="KW-1185">Reference proteome</keyword>
<protein>
    <submittedName>
        <fullName evidence="2">Uncharacterized protein</fullName>
    </submittedName>
</protein>
<sequence>MKKHLLLSVLIVLVYMAGCQTVNEEEMAPQSVGTAQEIPTQQAVQVKDWFEQHEAELNRQSKKGNANAREENSDAFFAPFIEKLPDWGGHAQLSVS</sequence>
<feature type="signal peptide" evidence="1">
    <location>
        <begin position="1"/>
        <end position="24"/>
    </location>
</feature>
<organism evidence="2 3">
    <name type="scientific">Echinicola rosea</name>
    <dbReference type="NCBI Taxonomy" id="1807691"/>
    <lineage>
        <taxon>Bacteria</taxon>
        <taxon>Pseudomonadati</taxon>
        <taxon>Bacteroidota</taxon>
        <taxon>Cytophagia</taxon>
        <taxon>Cytophagales</taxon>
        <taxon>Cyclobacteriaceae</taxon>
        <taxon>Echinicola</taxon>
    </lineage>
</organism>
<proteinExistence type="predicted"/>
<dbReference type="EMBL" id="BMIU01000008">
    <property type="protein sequence ID" value="GGF31412.1"/>
    <property type="molecule type" value="Genomic_DNA"/>
</dbReference>
<dbReference type="RefSeq" id="WP_137403371.1">
    <property type="nucleotide sequence ID" value="NZ_BMIU01000008.1"/>
</dbReference>
<accession>A0ABQ1UZM3</accession>
<keyword evidence="1" id="KW-0732">Signal</keyword>
<feature type="chain" id="PRO_5046262496" evidence="1">
    <location>
        <begin position="25"/>
        <end position="96"/>
    </location>
</feature>
<evidence type="ECO:0000313" key="3">
    <source>
        <dbReference type="Proteomes" id="UP000647339"/>
    </source>
</evidence>
<gene>
    <name evidence="2" type="ORF">GCM10011339_19530</name>
</gene>